<dbReference type="Gene3D" id="1.20.5.4130">
    <property type="match status" value="1"/>
</dbReference>
<evidence type="ECO:0000313" key="3">
    <source>
        <dbReference type="Proteomes" id="UP001293254"/>
    </source>
</evidence>
<proteinExistence type="predicted"/>
<protein>
    <submittedName>
        <fullName evidence="2">Uncharacterized protein</fullName>
    </submittedName>
</protein>
<gene>
    <name evidence="2" type="ORF">Salat_1783500</name>
</gene>
<dbReference type="EMBL" id="JACGWO010000006">
    <property type="protein sequence ID" value="KAK4425895.1"/>
    <property type="molecule type" value="Genomic_DNA"/>
</dbReference>
<keyword evidence="1" id="KW-0433">Leucine-rich repeat</keyword>
<sequence length="216" mass="24340">MAYNLESLIRILEQMLHPDQQLWNILHHKRPQMESLLEKTSSLKHILDNSSSGRGPSSTQSLMSQIRDAAHKAEDIIESYMVDQRLSNPGAQSCIISPPDLHQVIQELDSVMDKLQRIVEDGSDEMRNSSFRNVVSSTPDPASKNTVVGLDEDSIRLKDQLTGMETKLQIIPIVGMGYWFGRSIASNCRGLPLAIHVIGGLLLEAKERRDFWEHVE</sequence>
<reference evidence="2" key="1">
    <citation type="submission" date="2020-06" db="EMBL/GenBank/DDBJ databases">
        <authorList>
            <person name="Li T."/>
            <person name="Hu X."/>
            <person name="Zhang T."/>
            <person name="Song X."/>
            <person name="Zhang H."/>
            <person name="Dai N."/>
            <person name="Sheng W."/>
            <person name="Hou X."/>
            <person name="Wei L."/>
        </authorList>
    </citation>
    <scope>NUCLEOTIDE SEQUENCE</scope>
    <source>
        <strain evidence="2">3651</strain>
        <tissue evidence="2">Leaf</tissue>
    </source>
</reference>
<name>A0AAE1Y998_9LAMI</name>
<organism evidence="2 3">
    <name type="scientific">Sesamum alatum</name>
    <dbReference type="NCBI Taxonomy" id="300844"/>
    <lineage>
        <taxon>Eukaryota</taxon>
        <taxon>Viridiplantae</taxon>
        <taxon>Streptophyta</taxon>
        <taxon>Embryophyta</taxon>
        <taxon>Tracheophyta</taxon>
        <taxon>Spermatophyta</taxon>
        <taxon>Magnoliopsida</taxon>
        <taxon>eudicotyledons</taxon>
        <taxon>Gunneridae</taxon>
        <taxon>Pentapetalae</taxon>
        <taxon>asterids</taxon>
        <taxon>lamiids</taxon>
        <taxon>Lamiales</taxon>
        <taxon>Pedaliaceae</taxon>
        <taxon>Sesamum</taxon>
    </lineage>
</organism>
<evidence type="ECO:0000256" key="1">
    <source>
        <dbReference type="ARBA" id="ARBA00022614"/>
    </source>
</evidence>
<dbReference type="InterPro" id="IPR042197">
    <property type="entry name" value="Apaf_helical"/>
</dbReference>
<dbReference type="AlphaFoldDB" id="A0AAE1Y998"/>
<accession>A0AAE1Y998</accession>
<dbReference type="Proteomes" id="UP001293254">
    <property type="component" value="Unassembled WGS sequence"/>
</dbReference>
<dbReference type="Gene3D" id="1.10.8.430">
    <property type="entry name" value="Helical domain of apoptotic protease-activating factors"/>
    <property type="match status" value="1"/>
</dbReference>
<reference evidence="2" key="2">
    <citation type="journal article" date="2024" name="Plant">
        <title>Genomic evolution and insights into agronomic trait innovations of Sesamum species.</title>
        <authorList>
            <person name="Miao H."/>
            <person name="Wang L."/>
            <person name="Qu L."/>
            <person name="Liu H."/>
            <person name="Sun Y."/>
            <person name="Le M."/>
            <person name="Wang Q."/>
            <person name="Wei S."/>
            <person name="Zheng Y."/>
            <person name="Lin W."/>
            <person name="Duan Y."/>
            <person name="Cao H."/>
            <person name="Xiong S."/>
            <person name="Wang X."/>
            <person name="Wei L."/>
            <person name="Li C."/>
            <person name="Ma Q."/>
            <person name="Ju M."/>
            <person name="Zhao R."/>
            <person name="Li G."/>
            <person name="Mu C."/>
            <person name="Tian Q."/>
            <person name="Mei H."/>
            <person name="Zhang T."/>
            <person name="Gao T."/>
            <person name="Zhang H."/>
        </authorList>
    </citation>
    <scope>NUCLEOTIDE SEQUENCE</scope>
    <source>
        <strain evidence="2">3651</strain>
    </source>
</reference>
<keyword evidence="3" id="KW-1185">Reference proteome</keyword>
<evidence type="ECO:0000313" key="2">
    <source>
        <dbReference type="EMBL" id="KAK4425895.1"/>
    </source>
</evidence>
<comment type="caution">
    <text evidence="2">The sequence shown here is derived from an EMBL/GenBank/DDBJ whole genome shotgun (WGS) entry which is preliminary data.</text>
</comment>